<evidence type="ECO:0000313" key="2">
    <source>
        <dbReference type="EMBL" id="KAF8403280.1"/>
    </source>
</evidence>
<organism evidence="2 3">
    <name type="scientific">Tetracentron sinense</name>
    <name type="common">Spur-leaf</name>
    <dbReference type="NCBI Taxonomy" id="13715"/>
    <lineage>
        <taxon>Eukaryota</taxon>
        <taxon>Viridiplantae</taxon>
        <taxon>Streptophyta</taxon>
        <taxon>Embryophyta</taxon>
        <taxon>Tracheophyta</taxon>
        <taxon>Spermatophyta</taxon>
        <taxon>Magnoliopsida</taxon>
        <taxon>Trochodendrales</taxon>
        <taxon>Trochodendraceae</taxon>
        <taxon>Tetracentron</taxon>
    </lineage>
</organism>
<feature type="compositionally biased region" description="Polar residues" evidence="1">
    <location>
        <begin position="647"/>
        <end position="656"/>
    </location>
</feature>
<keyword evidence="3" id="KW-1185">Reference proteome</keyword>
<feature type="region of interest" description="Disordered" evidence="1">
    <location>
        <begin position="523"/>
        <end position="548"/>
    </location>
</feature>
<feature type="compositionally biased region" description="Polar residues" evidence="1">
    <location>
        <begin position="607"/>
        <end position="618"/>
    </location>
</feature>
<evidence type="ECO:0000256" key="1">
    <source>
        <dbReference type="SAM" id="MobiDB-lite"/>
    </source>
</evidence>
<feature type="compositionally biased region" description="Polar residues" evidence="1">
    <location>
        <begin position="24"/>
        <end position="33"/>
    </location>
</feature>
<name>A0A834ZAB3_TETSI</name>
<dbReference type="EMBL" id="JABCRI010000007">
    <property type="protein sequence ID" value="KAF8403280.1"/>
    <property type="molecule type" value="Genomic_DNA"/>
</dbReference>
<dbReference type="PANTHER" id="PTHR31115:SF2">
    <property type="entry name" value="OS05G0107300 PROTEIN"/>
    <property type="match status" value="1"/>
</dbReference>
<dbReference type="AlphaFoldDB" id="A0A834ZAB3"/>
<feature type="region of interest" description="Disordered" evidence="1">
    <location>
        <begin position="1"/>
        <end position="41"/>
    </location>
</feature>
<dbReference type="PANTHER" id="PTHR31115">
    <property type="entry name" value="OS05G0107300 PROTEIN"/>
    <property type="match status" value="1"/>
</dbReference>
<gene>
    <name evidence="2" type="ORF">HHK36_011382</name>
</gene>
<dbReference type="OrthoDB" id="1915143at2759"/>
<feature type="compositionally biased region" description="Basic and acidic residues" evidence="1">
    <location>
        <begin position="534"/>
        <end position="548"/>
    </location>
</feature>
<feature type="compositionally biased region" description="Polar residues" evidence="1">
    <location>
        <begin position="326"/>
        <end position="335"/>
    </location>
</feature>
<feature type="region of interest" description="Disordered" evidence="1">
    <location>
        <begin position="165"/>
        <end position="192"/>
    </location>
</feature>
<feature type="compositionally biased region" description="Basic and acidic residues" evidence="1">
    <location>
        <begin position="292"/>
        <end position="306"/>
    </location>
</feature>
<feature type="compositionally biased region" description="Polar residues" evidence="1">
    <location>
        <begin position="179"/>
        <end position="189"/>
    </location>
</feature>
<protein>
    <submittedName>
        <fullName evidence="2">Uncharacterized protein</fullName>
    </submittedName>
</protein>
<accession>A0A834ZAB3</accession>
<feature type="compositionally biased region" description="Polar residues" evidence="1">
    <location>
        <begin position="1"/>
        <end position="12"/>
    </location>
</feature>
<reference evidence="2 3" key="1">
    <citation type="submission" date="2020-04" db="EMBL/GenBank/DDBJ databases">
        <title>Plant Genome Project.</title>
        <authorList>
            <person name="Zhang R.-G."/>
        </authorList>
    </citation>
    <scope>NUCLEOTIDE SEQUENCE [LARGE SCALE GENOMIC DNA]</scope>
    <source>
        <strain evidence="2">YNK0</strain>
        <tissue evidence="2">Leaf</tissue>
    </source>
</reference>
<feature type="region of interest" description="Disordered" evidence="1">
    <location>
        <begin position="577"/>
        <end position="660"/>
    </location>
</feature>
<dbReference type="Proteomes" id="UP000655225">
    <property type="component" value="Unassembled WGS sequence"/>
</dbReference>
<evidence type="ECO:0000313" key="3">
    <source>
        <dbReference type="Proteomes" id="UP000655225"/>
    </source>
</evidence>
<comment type="caution">
    <text evidence="2">The sequence shown here is derived from an EMBL/GenBank/DDBJ whole genome shotgun (WGS) entry which is preliminary data.</text>
</comment>
<feature type="region of interest" description="Disordered" evidence="1">
    <location>
        <begin position="370"/>
        <end position="403"/>
    </location>
</feature>
<proteinExistence type="predicted"/>
<feature type="region of interest" description="Disordered" evidence="1">
    <location>
        <begin position="292"/>
        <end position="343"/>
    </location>
</feature>
<sequence length="1141" mass="125003">MTGNTRLESTSGGQEGSVFAATYPNGQRGNYSGPNLDRSGSFREGIESRMLNSGIGSSRGSTTLSADMLPLSQCLILEPIMMGDQKYTRSGELRRVLGVSFGSNSEDHSFGAAHSRPPPPVATEELKRFKASVLDATNKARDRTKMLSESIIKLEKYCEALSSKKRQRTELLPSERSGGASSKMGSQIHRNPPDLITQRMEDRNKNVVLNKRVRTSVAEVRAEGRTTALSRQPGVMEKDRDRAGNAVSVQVEEKIRRLPAGGEGWDKKMKRKRSMGPVVTRDRDIKRAMHQKLSNDPRSRSYDAHGFRSGPSSGINGINKLDGTSHPASSNGRTMSRNELENVSLPRDRVSGLDRERVVAKGSIKLKTREDNQVGSPSLVTKGKASRAPRTGSVVVASSSPNFPRTPGALEGWEQPPSLNKVQSVCGANNRKRPMPTGSSSPPVAQWVGQRAQKNTRTRRANLVSPVPNHDEAQISSEGYSASDFGARIISNGTNGSLLTRGVANNTPQFKMKLENVSSPAILTESEESGAGENKLKEKGVDSGEVEDRSVNAVQKVGPPFILPTKKDKMLVKEEIGDGVRRQGRSGRGSSLSRAGIPSIREKLENSAATKPLQSTRPGSEKNESKSGRPPSKKLSDRKAYTRPGNVLNNGSSDFTGESDDDREELLAAANSALNASCTYLLASVDLACSGSFWKKLEPIFTSVSSEDTSYLKQQLIFAEEVDESLCQMFDADSIVLGEMAHKEVALSQPVSGERQGSQKNRIGSKESARTVGLVNQFQDDDNLCGKLDPERRFDKVIPLYQRVLSALIGEDETQEFDHKSERRDVSFQYTSDDSPCGTRIHIEVEPKDRDSMESDYESKVDLRAQKHCLFERYSCNGTNAANNFRSSSIHNPLYNDELLKGDDCLLHPEVGIVSGYFQNNLAGSQLVRTNISGISSFDCQYQQMCLDDKLLLELQSIGLYPEAVPDLAEGEEEVINQNIVELKKGLYQEVGKKKQHLGKIDKAVQKGREVEGWDLEQVAMNKLSEIAYKKLMACRGSNASKSGVSKVSKPVALAFVNRTLARYRKFEETGRSCFSESPLREVILSVPPYNNSAKSSDCIGSGAATNTYTEAHKWQTGPRVSVDLVWGSKCCITVKGIGVW</sequence>
<dbReference type="OMA" id="SINVEPR"/>